<dbReference type="PANTHER" id="PTHR33452">
    <property type="entry name" value="OXIDOREDUCTASE CATD-RELATED"/>
    <property type="match status" value="1"/>
</dbReference>
<dbReference type="GO" id="GO:0005886">
    <property type="term" value="C:plasma membrane"/>
    <property type="evidence" value="ECO:0007669"/>
    <property type="project" value="UniProtKB-SubCell"/>
</dbReference>
<dbReference type="KEGG" id="ska:CP970_38925"/>
<protein>
    <submittedName>
        <fullName evidence="8">DoxX family protein</fullName>
    </submittedName>
</protein>
<dbReference type="EMBL" id="CP023699">
    <property type="protein sequence ID" value="QEU96113.1"/>
    <property type="molecule type" value="Genomic_DNA"/>
</dbReference>
<accession>A0A5J6GM04</accession>
<keyword evidence="5 7" id="KW-1133">Transmembrane helix</keyword>
<dbReference type="PANTHER" id="PTHR33452:SF1">
    <property type="entry name" value="INNER MEMBRANE PROTEIN YPHA-RELATED"/>
    <property type="match status" value="1"/>
</dbReference>
<evidence type="ECO:0000256" key="5">
    <source>
        <dbReference type="ARBA" id="ARBA00022989"/>
    </source>
</evidence>
<feature type="transmembrane region" description="Helical" evidence="7">
    <location>
        <begin position="130"/>
        <end position="149"/>
    </location>
</feature>
<evidence type="ECO:0000256" key="7">
    <source>
        <dbReference type="SAM" id="Phobius"/>
    </source>
</evidence>
<evidence type="ECO:0000256" key="3">
    <source>
        <dbReference type="ARBA" id="ARBA00022475"/>
    </source>
</evidence>
<sequence>MSVFTSARTASRSDATSLAASARSGSDLGLLVLRWAVGLTMAAHGSQKLFGWFGGGGLDGTEAFFASSGYTAAQTMAVVAALTEVLCGLGLAVGLLTPLAGAGVVGVMLNAIAVKWGSGFFGPNGIEFELLLLVAAVSLTLAGPGRFAADRLLPGLRTHRLSHGLAAVALGAAAAGIVLVTLRS</sequence>
<dbReference type="AlphaFoldDB" id="A0A5J6GM04"/>
<keyword evidence="9" id="KW-1185">Reference proteome</keyword>
<organism evidence="8 9">
    <name type="scientific">Streptomyces kanamyceticus</name>
    <dbReference type="NCBI Taxonomy" id="1967"/>
    <lineage>
        <taxon>Bacteria</taxon>
        <taxon>Bacillati</taxon>
        <taxon>Actinomycetota</taxon>
        <taxon>Actinomycetes</taxon>
        <taxon>Kitasatosporales</taxon>
        <taxon>Streptomycetaceae</taxon>
        <taxon>Streptomyces</taxon>
    </lineage>
</organism>
<dbReference type="InterPro" id="IPR032808">
    <property type="entry name" value="DoxX"/>
</dbReference>
<feature type="transmembrane region" description="Helical" evidence="7">
    <location>
        <begin position="161"/>
        <end position="182"/>
    </location>
</feature>
<evidence type="ECO:0000256" key="1">
    <source>
        <dbReference type="ARBA" id="ARBA00004651"/>
    </source>
</evidence>
<comment type="subcellular location">
    <subcellularLocation>
        <location evidence="1">Cell membrane</location>
        <topology evidence="1">Multi-pass membrane protein</topology>
    </subcellularLocation>
</comment>
<reference evidence="8 9" key="1">
    <citation type="submission" date="2017-09" db="EMBL/GenBank/DDBJ databases">
        <authorList>
            <person name="Lee N."/>
            <person name="Cho B.-K."/>
        </authorList>
    </citation>
    <scope>NUCLEOTIDE SEQUENCE [LARGE SCALE GENOMIC DNA]</scope>
    <source>
        <strain evidence="8 9">ATCC 12853</strain>
    </source>
</reference>
<name>A0A5J6GM04_STRKN</name>
<keyword evidence="6 7" id="KW-0472">Membrane</keyword>
<evidence type="ECO:0000313" key="8">
    <source>
        <dbReference type="EMBL" id="QEU96113.1"/>
    </source>
</evidence>
<proteinExistence type="inferred from homology"/>
<keyword evidence="3" id="KW-1003">Cell membrane</keyword>
<keyword evidence="4 7" id="KW-0812">Transmembrane</keyword>
<evidence type="ECO:0000256" key="4">
    <source>
        <dbReference type="ARBA" id="ARBA00022692"/>
    </source>
</evidence>
<evidence type="ECO:0000256" key="6">
    <source>
        <dbReference type="ARBA" id="ARBA00023136"/>
    </source>
</evidence>
<gene>
    <name evidence="8" type="ORF">CP970_38925</name>
</gene>
<evidence type="ECO:0000313" key="9">
    <source>
        <dbReference type="Proteomes" id="UP000325529"/>
    </source>
</evidence>
<dbReference type="Proteomes" id="UP000325529">
    <property type="component" value="Chromosome"/>
</dbReference>
<evidence type="ECO:0000256" key="2">
    <source>
        <dbReference type="ARBA" id="ARBA00006679"/>
    </source>
</evidence>
<dbReference type="RefSeq" id="WP_055543817.1">
    <property type="nucleotide sequence ID" value="NZ_CP023699.1"/>
</dbReference>
<dbReference type="Pfam" id="PF07681">
    <property type="entry name" value="DoxX"/>
    <property type="match status" value="1"/>
</dbReference>
<dbReference type="OrthoDB" id="346004at2"/>
<comment type="similarity">
    <text evidence="2">Belongs to the DoxX family.</text>
</comment>
<dbReference type="InterPro" id="IPR051907">
    <property type="entry name" value="DoxX-like_oxidoreductase"/>
</dbReference>